<protein>
    <recommendedName>
        <fullName evidence="1">DUF6997 domain-containing protein</fullName>
    </recommendedName>
</protein>
<dbReference type="Proteomes" id="UP000546257">
    <property type="component" value="Unassembled WGS sequence"/>
</dbReference>
<gene>
    <name evidence="2" type="ORF">H5V44_13480</name>
</gene>
<evidence type="ECO:0000313" key="2">
    <source>
        <dbReference type="EMBL" id="MBB6647281.1"/>
    </source>
</evidence>
<dbReference type="AlphaFoldDB" id="A0A7J9SPE2"/>
<dbReference type="InterPro" id="IPR054266">
    <property type="entry name" value="DUF6997"/>
</dbReference>
<proteinExistence type="predicted"/>
<keyword evidence="3" id="KW-1185">Reference proteome</keyword>
<name>A0A7J9SPE2_9EURY</name>
<feature type="domain" description="DUF6997" evidence="1">
    <location>
        <begin position="117"/>
        <end position="262"/>
    </location>
</feature>
<dbReference type="RefSeq" id="WP_185193662.1">
    <property type="nucleotide sequence ID" value="NZ_JACKXD010000005.1"/>
</dbReference>
<organism evidence="2 3">
    <name type="scientific">Halobellus ruber</name>
    <dbReference type="NCBI Taxonomy" id="2761102"/>
    <lineage>
        <taxon>Archaea</taxon>
        <taxon>Methanobacteriati</taxon>
        <taxon>Methanobacteriota</taxon>
        <taxon>Stenosarchaea group</taxon>
        <taxon>Halobacteria</taxon>
        <taxon>Halobacteriales</taxon>
        <taxon>Haloferacaceae</taxon>
        <taxon>Halobellus</taxon>
    </lineage>
</organism>
<accession>A0A7J9SPE2</accession>
<comment type="caution">
    <text evidence="2">The sequence shown here is derived from an EMBL/GenBank/DDBJ whole genome shotgun (WGS) entry which is preliminary data.</text>
</comment>
<reference evidence="2 3" key="1">
    <citation type="submission" date="2020-08" db="EMBL/GenBank/DDBJ databases">
        <authorList>
            <person name="Seo M.-J."/>
        </authorList>
    </citation>
    <scope>NUCLEOTIDE SEQUENCE [LARGE SCALE GENOMIC DNA]</scope>
    <source>
        <strain evidence="2 3">MBLA0160</strain>
    </source>
</reference>
<dbReference type="Pfam" id="PF22518">
    <property type="entry name" value="DUF6997"/>
    <property type="match status" value="1"/>
</dbReference>
<sequence>MSHWEPALRSAAETGIYGPRSFVGYLREQGLDPGEYRTAAVSIDTRSQLPDRLAERDIMVLHLGRATDGPGARFALVRVPDRLGDFFIDEMAFRPHDRVTLDHTPEGADTLALGQEVQDMLEVYRSLPTFSEQGFVNFALSTGLVSRALDLDPVRTGLVPATAASSFDFAFEPHPDRPTLLHHTDGQVGIDTLVLTRRDGERVLVVVEARCGGRRKLAKHVVGYPALAAESLSVDVDRIVPVYLRARPTADGVRYSIYECSLPTAGDRPCLAGLQVVEDTHYEVRL</sequence>
<evidence type="ECO:0000313" key="3">
    <source>
        <dbReference type="Proteomes" id="UP000546257"/>
    </source>
</evidence>
<dbReference type="EMBL" id="JACKXD010000005">
    <property type="protein sequence ID" value="MBB6647281.1"/>
    <property type="molecule type" value="Genomic_DNA"/>
</dbReference>
<evidence type="ECO:0000259" key="1">
    <source>
        <dbReference type="Pfam" id="PF22518"/>
    </source>
</evidence>